<dbReference type="Gene3D" id="3.30.565.10">
    <property type="entry name" value="Histidine kinase-like ATPase, C-terminal domain"/>
    <property type="match status" value="1"/>
</dbReference>
<reference evidence="13" key="3">
    <citation type="journal article" date="2023" name="Microbiol. Resour. Announc.">
        <title>Draft Genome Sequence of Granulicatella sp. Strain S8, Isolated from a Marine Fish, Seriola quinqueradiata.</title>
        <authorList>
            <person name="Lee M."/>
            <person name="Farooq A."/>
            <person name="Jeong J.B."/>
            <person name="Jung M.Y."/>
        </authorList>
    </citation>
    <scope>NUCLEOTIDE SEQUENCE</scope>
    <source>
        <strain evidence="13">S8</strain>
    </source>
</reference>
<comment type="catalytic activity">
    <reaction evidence="1">
        <text>ATP + protein L-histidine = ADP + protein N-phospho-L-histidine.</text>
        <dbReference type="EC" id="2.7.13.3"/>
    </reaction>
</comment>
<dbReference type="Pfam" id="PF00512">
    <property type="entry name" value="HisKA"/>
    <property type="match status" value="1"/>
</dbReference>
<evidence type="ECO:0000256" key="9">
    <source>
        <dbReference type="ARBA" id="ARBA00023012"/>
    </source>
</evidence>
<dbReference type="SMART" id="SM00387">
    <property type="entry name" value="HATPase_c"/>
    <property type="match status" value="1"/>
</dbReference>
<dbReference type="InterPro" id="IPR008358">
    <property type="entry name" value="Sig_transdc_His_kin/Pase_MprB"/>
</dbReference>
<dbReference type="SUPFAM" id="SSF55874">
    <property type="entry name" value="ATPase domain of HSP90 chaperone/DNA topoisomerase II/histidine kinase"/>
    <property type="match status" value="1"/>
</dbReference>
<gene>
    <name evidence="13" type="ORF">NPA36_06295</name>
</gene>
<evidence type="ECO:0000313" key="14">
    <source>
        <dbReference type="Proteomes" id="UP001059480"/>
    </source>
</evidence>
<dbReference type="InterPro" id="IPR036890">
    <property type="entry name" value="HATPase_C_sf"/>
</dbReference>
<keyword evidence="9" id="KW-0902">Two-component regulatory system</keyword>
<dbReference type="PANTHER" id="PTHR45528:SF8">
    <property type="entry name" value="HISTIDINE KINASE"/>
    <property type="match status" value="1"/>
</dbReference>
<evidence type="ECO:0000256" key="6">
    <source>
        <dbReference type="ARBA" id="ARBA00022692"/>
    </source>
</evidence>
<dbReference type="InterPro" id="IPR003594">
    <property type="entry name" value="HATPase_dom"/>
</dbReference>
<reference evidence="13" key="1">
    <citation type="submission" date="2022-07" db="EMBL/GenBank/DDBJ databases">
        <authorList>
            <person name="Jung M.-Y."/>
            <person name="Lee M."/>
        </authorList>
    </citation>
    <scope>NUCLEOTIDE SEQUENCE</scope>
    <source>
        <strain evidence="13">S8</strain>
    </source>
</reference>
<dbReference type="InterPro" id="IPR036097">
    <property type="entry name" value="HisK_dim/P_sf"/>
</dbReference>
<dbReference type="Pfam" id="PF02518">
    <property type="entry name" value="HATPase_c"/>
    <property type="match status" value="1"/>
</dbReference>
<proteinExistence type="predicted"/>
<dbReference type="InterPro" id="IPR003661">
    <property type="entry name" value="HisK_dim/P_dom"/>
</dbReference>
<evidence type="ECO:0000256" key="1">
    <source>
        <dbReference type="ARBA" id="ARBA00000085"/>
    </source>
</evidence>
<dbReference type="Gene3D" id="1.10.287.130">
    <property type="match status" value="1"/>
</dbReference>
<dbReference type="InterPro" id="IPR005467">
    <property type="entry name" value="His_kinase_dom"/>
</dbReference>
<protein>
    <recommendedName>
        <fullName evidence="3">histidine kinase</fullName>
        <ecNumber evidence="3">2.7.13.3</ecNumber>
    </recommendedName>
</protein>
<comment type="subcellular location">
    <subcellularLocation>
        <location evidence="2">Membrane</location>
        <topology evidence="2">Multi-pass membrane protein</topology>
    </subcellularLocation>
</comment>
<evidence type="ECO:0000256" key="4">
    <source>
        <dbReference type="ARBA" id="ARBA00022553"/>
    </source>
</evidence>
<evidence type="ECO:0000256" key="2">
    <source>
        <dbReference type="ARBA" id="ARBA00004141"/>
    </source>
</evidence>
<organism evidence="13 14">
    <name type="scientific">Granulicatella seriolae</name>
    <dbReference type="NCBI Taxonomy" id="2967226"/>
    <lineage>
        <taxon>Bacteria</taxon>
        <taxon>Bacillati</taxon>
        <taxon>Bacillota</taxon>
        <taxon>Bacilli</taxon>
        <taxon>Lactobacillales</taxon>
        <taxon>Carnobacteriaceae</taxon>
        <taxon>Granulicatella</taxon>
    </lineage>
</organism>
<evidence type="ECO:0000259" key="12">
    <source>
        <dbReference type="PROSITE" id="PS50109"/>
    </source>
</evidence>
<dbReference type="InterPro" id="IPR050398">
    <property type="entry name" value="HssS/ArlS-like"/>
</dbReference>
<comment type="caution">
    <text evidence="13">The sequence shown here is derived from an EMBL/GenBank/DDBJ whole genome shotgun (WGS) entry which is preliminary data.</text>
</comment>
<feature type="transmembrane region" description="Helical" evidence="11">
    <location>
        <begin position="20"/>
        <end position="37"/>
    </location>
</feature>
<evidence type="ECO:0000256" key="8">
    <source>
        <dbReference type="ARBA" id="ARBA00022989"/>
    </source>
</evidence>
<feature type="transmembrane region" description="Helical" evidence="11">
    <location>
        <begin position="150"/>
        <end position="168"/>
    </location>
</feature>
<dbReference type="EC" id="2.7.13.3" evidence="3"/>
<keyword evidence="6 11" id="KW-0812">Transmembrane</keyword>
<keyword evidence="5" id="KW-0808">Transferase</keyword>
<dbReference type="EMBL" id="JANHNZ010000005">
    <property type="protein sequence ID" value="MCQ9210158.1"/>
    <property type="molecule type" value="Genomic_DNA"/>
</dbReference>
<dbReference type="PANTHER" id="PTHR45528">
    <property type="entry name" value="SENSOR HISTIDINE KINASE CPXA"/>
    <property type="match status" value="1"/>
</dbReference>
<evidence type="ECO:0000256" key="3">
    <source>
        <dbReference type="ARBA" id="ARBA00012438"/>
    </source>
</evidence>
<dbReference type="GO" id="GO:0016301">
    <property type="term" value="F:kinase activity"/>
    <property type="evidence" value="ECO:0007669"/>
    <property type="project" value="UniProtKB-KW"/>
</dbReference>
<reference evidence="13" key="2">
    <citation type="journal article" date="2023" name="Curr. Microbiol.">
        <title>Granulicatella seriolae sp. nov., a Novel Facultative Anaerobe Isolated from Yellowtail Marine Fish.</title>
        <authorList>
            <person name="Lee M."/>
            <person name="Choi Y.J."/>
            <person name="Farooq A."/>
            <person name="Jeong J.B."/>
            <person name="Jung M.Y."/>
        </authorList>
    </citation>
    <scope>NUCLEOTIDE SEQUENCE</scope>
    <source>
        <strain evidence="13">S8</strain>
    </source>
</reference>
<dbReference type="SMART" id="SM00388">
    <property type="entry name" value="HisKA"/>
    <property type="match status" value="1"/>
</dbReference>
<keyword evidence="10 11" id="KW-0472">Membrane</keyword>
<evidence type="ECO:0000313" key="13">
    <source>
        <dbReference type="EMBL" id="MCQ9210158.1"/>
    </source>
</evidence>
<evidence type="ECO:0000256" key="5">
    <source>
        <dbReference type="ARBA" id="ARBA00022679"/>
    </source>
</evidence>
<keyword evidence="8 11" id="KW-1133">Transmembrane helix</keyword>
<dbReference type="CDD" id="cd00082">
    <property type="entry name" value="HisKA"/>
    <property type="match status" value="1"/>
</dbReference>
<evidence type="ECO:0000256" key="10">
    <source>
        <dbReference type="ARBA" id="ARBA00023136"/>
    </source>
</evidence>
<dbReference type="PRINTS" id="PR01780">
    <property type="entry name" value="LANTIREGPROT"/>
</dbReference>
<dbReference type="RefSeq" id="WP_256945274.1">
    <property type="nucleotide sequence ID" value="NZ_JANHNZ010000005.1"/>
</dbReference>
<feature type="domain" description="Histidine kinase" evidence="12">
    <location>
        <begin position="240"/>
        <end position="449"/>
    </location>
</feature>
<sequence>MGNRKSLGRLISRYAAYELVYSFFIILFFYGLLNLMISKGFLLPANYAENHVTQTIADFESRTWSTEEIPYFYDYQYSKDGQLVETTIDHKDEELVDQAIAHGSSISTGVIGMRVFKHVSYEDKELVLSYRLTLIPTSKNVYKLVGNFEFFYLVFILGTWSIGFIALLRRLTRLIKLEMNKISSTNSHLQKMELDYPREMTKYTEIYDVLQSLDVLARDLKASLQEQWHMQEDQKKLIETVTHDIRTPITLIKGNLDLLKEESPTIDEERIEDIEKGISRLEIYIQKLRNYSMLAIPHKVPVGEESLDYWVDLMATICKSNNRQFKVLQKDESKIFLDKESIAIALQNITVNAIEHSEVDTSIFAAFIDEEDSYSIVLKDQGSGFDDNILSKATNKNISSKTLSDTIHGLGLHIVQDIVESHNGKLLIKNYEDKSSSGAEVKMVFMKSN</sequence>
<accession>A0ABT1WNT4</accession>
<keyword evidence="14" id="KW-1185">Reference proteome</keyword>
<dbReference type="PROSITE" id="PS50109">
    <property type="entry name" value="HIS_KIN"/>
    <property type="match status" value="1"/>
</dbReference>
<keyword evidence="4" id="KW-0597">Phosphoprotein</keyword>
<dbReference type="SUPFAM" id="SSF47384">
    <property type="entry name" value="Homodimeric domain of signal transducing histidine kinase"/>
    <property type="match status" value="1"/>
</dbReference>
<name>A0ABT1WNT4_9LACT</name>
<evidence type="ECO:0000256" key="7">
    <source>
        <dbReference type="ARBA" id="ARBA00022777"/>
    </source>
</evidence>
<evidence type="ECO:0000256" key="11">
    <source>
        <dbReference type="SAM" id="Phobius"/>
    </source>
</evidence>
<keyword evidence="7 13" id="KW-0418">Kinase</keyword>
<dbReference type="Proteomes" id="UP001059480">
    <property type="component" value="Unassembled WGS sequence"/>
</dbReference>